<dbReference type="RefSeq" id="XP_003675805.1">
    <property type="nucleotide sequence ID" value="XM_003675757.1"/>
</dbReference>
<dbReference type="EMBL" id="HE576754">
    <property type="protein sequence ID" value="CCC69441.1"/>
    <property type="molecule type" value="Genomic_DNA"/>
</dbReference>
<evidence type="ECO:0000256" key="11">
    <source>
        <dbReference type="ARBA" id="ARBA00023316"/>
    </source>
</evidence>
<dbReference type="GO" id="GO:0005886">
    <property type="term" value="C:plasma membrane"/>
    <property type="evidence" value="ECO:0007669"/>
    <property type="project" value="UniProtKB-SubCell"/>
</dbReference>
<name>G0VD79_NAUCA</name>
<feature type="chain" id="PRO_5005130849" description="1,3-beta-glucanosyltransferase" evidence="12">
    <location>
        <begin position="27"/>
        <end position="501"/>
    </location>
</feature>
<evidence type="ECO:0000256" key="10">
    <source>
        <dbReference type="ARBA" id="ARBA00023288"/>
    </source>
</evidence>
<keyword evidence="4 12" id="KW-0336">GPI-anchor</keyword>
<comment type="function">
    <text evidence="12">Splits internally a 1,3-beta-glucan molecule and transfers the newly generated reducing end (the donor) to the non-reducing end of another 1,3-beta-glucan molecule (the acceptor) forming a 1,3-beta linkage, resulting in the elongation of 1,3-beta-glucan chains in the cell wall.</text>
</comment>
<dbReference type="InParanoid" id="G0VD79"/>
<evidence type="ECO:0000256" key="1">
    <source>
        <dbReference type="ARBA" id="ARBA00004196"/>
    </source>
</evidence>
<evidence type="ECO:0000313" key="13">
    <source>
        <dbReference type="EMBL" id="CCC69441.1"/>
    </source>
</evidence>
<evidence type="ECO:0000256" key="3">
    <source>
        <dbReference type="ARBA" id="ARBA00007528"/>
    </source>
</evidence>
<evidence type="ECO:0000256" key="7">
    <source>
        <dbReference type="ARBA" id="ARBA00023136"/>
    </source>
</evidence>
<dbReference type="AlphaFoldDB" id="G0VD79"/>
<organism evidence="13 14">
    <name type="scientific">Naumovozyma castellii</name>
    <name type="common">Yeast</name>
    <name type="synonym">Saccharomyces castellii</name>
    <dbReference type="NCBI Taxonomy" id="27288"/>
    <lineage>
        <taxon>Eukaryota</taxon>
        <taxon>Fungi</taxon>
        <taxon>Dikarya</taxon>
        <taxon>Ascomycota</taxon>
        <taxon>Saccharomycotina</taxon>
        <taxon>Saccharomycetes</taxon>
        <taxon>Saccharomycetales</taxon>
        <taxon>Saccharomycetaceae</taxon>
        <taxon>Naumovozyma</taxon>
    </lineage>
</organism>
<dbReference type="PANTHER" id="PTHR31468">
    <property type="entry name" value="1,3-BETA-GLUCANOSYLTRANSFERASE GAS1"/>
    <property type="match status" value="1"/>
</dbReference>
<accession>G0VD79</accession>
<dbReference type="OMA" id="WTQEAND"/>
<gene>
    <name evidence="13" type="primary">NCAS0C04510</name>
    <name evidence="13" type="ordered locus">NCAS_0C04510</name>
</gene>
<dbReference type="FunFam" id="3.20.20.80:FF:000032">
    <property type="entry name" value="1,3-beta-glucanosyltransferase"/>
    <property type="match status" value="1"/>
</dbReference>
<dbReference type="Gene3D" id="3.20.20.80">
    <property type="entry name" value="Glycosidases"/>
    <property type="match status" value="1"/>
</dbReference>
<dbReference type="SUPFAM" id="SSF51445">
    <property type="entry name" value="(Trans)glycosidases"/>
    <property type="match status" value="1"/>
</dbReference>
<evidence type="ECO:0000256" key="12">
    <source>
        <dbReference type="RuleBase" id="RU361209"/>
    </source>
</evidence>
<dbReference type="GO" id="GO:0071970">
    <property type="term" value="P:fungal-type cell wall (1-&gt;3)-beta-D-glucan biosynthetic process"/>
    <property type="evidence" value="ECO:0007669"/>
    <property type="project" value="TreeGrafter"/>
</dbReference>
<keyword evidence="8" id="KW-1015">Disulfide bond</keyword>
<evidence type="ECO:0000256" key="6">
    <source>
        <dbReference type="ARBA" id="ARBA00022729"/>
    </source>
</evidence>
<dbReference type="EC" id="2.4.1.-" evidence="12"/>
<reference evidence="13 14" key="1">
    <citation type="journal article" date="2011" name="Proc. Natl. Acad. Sci. U.S.A.">
        <title>Evolutionary erosion of yeast sex chromosomes by mating-type switching accidents.</title>
        <authorList>
            <person name="Gordon J.L."/>
            <person name="Armisen D."/>
            <person name="Proux-Wera E."/>
            <person name="Oheigeartaigh S.S."/>
            <person name="Byrne K.P."/>
            <person name="Wolfe K.H."/>
        </authorList>
    </citation>
    <scope>NUCLEOTIDE SEQUENCE [LARGE SCALE GENOMIC DNA]</scope>
    <source>
        <strain evidence="14">ATCC 76901 / BCRC 22586 / CBS 4309 / NBRC 1992 / NRRL Y-12630</strain>
    </source>
</reference>
<proteinExistence type="inferred from homology"/>
<dbReference type="PANTHER" id="PTHR31468:SF14">
    <property type="entry name" value="1,3-BETA-GLUCANOSYLTRANSFERASE GAS4"/>
    <property type="match status" value="1"/>
</dbReference>
<evidence type="ECO:0000256" key="2">
    <source>
        <dbReference type="ARBA" id="ARBA00004589"/>
    </source>
</evidence>
<dbReference type="GeneID" id="96903022"/>
<protein>
    <recommendedName>
        <fullName evidence="12">1,3-beta-glucanosyltransferase</fullName>
        <ecNumber evidence="12">2.4.1.-</ecNumber>
    </recommendedName>
</protein>
<dbReference type="HOGENOM" id="CLU_021855_1_2_1"/>
<evidence type="ECO:0000256" key="8">
    <source>
        <dbReference type="ARBA" id="ARBA00023157"/>
    </source>
</evidence>
<keyword evidence="11" id="KW-0961">Cell wall biogenesis/degradation</keyword>
<dbReference type="OrthoDB" id="421038at2759"/>
<evidence type="ECO:0000256" key="9">
    <source>
        <dbReference type="ARBA" id="ARBA00023180"/>
    </source>
</evidence>
<dbReference type="GO" id="GO:0030476">
    <property type="term" value="P:ascospore wall assembly"/>
    <property type="evidence" value="ECO:0007669"/>
    <property type="project" value="EnsemblFungi"/>
</dbReference>
<dbReference type="KEGG" id="ncs:NCAS_0C04510"/>
<feature type="signal peptide" evidence="12">
    <location>
        <begin position="1"/>
        <end position="26"/>
    </location>
</feature>
<keyword evidence="14" id="KW-1185">Reference proteome</keyword>
<sequence>MRYFRMFLRWVMFALCLSFKFANSESAINPIIVQGNRFIDSVTGKPFFVKGVDYQPGGSSEITEERDPLSDPEVCARDISLFQELGINTVRIYSVNPELNHDKCMTMLAVAGIYLVLDVNSPLDNQHLNRYEPWTSYHPLYLEHIFNIIEEFSYYNNTLGFFAGNEIVNDRRSAQYSPPYIKNVIKDMKQFIKLHSPRPIPVGYSAADYLRYRVSLSKYLECCEHGNSASSVDFYGINSYQWCGSQTMESSGYDKLIDTYKSYTKPLIFSEFGCNKVLPRQFEEVSALFSDRMNDVFSGGLVYEFTQEPNNYGLVKINGEGDALLLDDFFQLKKHYTHLDQVGRQQLKVPTRDGNLIFYEQKSKNNIPKNGCPVCLDKYSNLNIDTKVDSDLGVFLIKEGVSNEHGQFVQLEDSELVSKFKIYNGTGEVPEKVKRIEILHDLGIFNDVKDKNRKQAGDNPKTSTGFRLNQNLFAVFMCFMLLISDNILTGIRNLAAFIYHV</sequence>
<dbReference type="Pfam" id="PF03198">
    <property type="entry name" value="Glyco_hydro_72"/>
    <property type="match status" value="1"/>
</dbReference>
<dbReference type="eggNOG" id="ENOG502QRZZ">
    <property type="taxonomic scope" value="Eukaryota"/>
</dbReference>
<keyword evidence="5 12" id="KW-0808">Transferase</keyword>
<evidence type="ECO:0000313" key="14">
    <source>
        <dbReference type="Proteomes" id="UP000001640"/>
    </source>
</evidence>
<keyword evidence="7 12" id="KW-0472">Membrane</keyword>
<reference key="2">
    <citation type="submission" date="2011-08" db="EMBL/GenBank/DDBJ databases">
        <title>Genome sequence of Naumovozyma castellii.</title>
        <authorList>
            <person name="Gordon J.L."/>
            <person name="Armisen D."/>
            <person name="Proux-Wera E."/>
            <person name="OhEigeartaigh S.S."/>
            <person name="Byrne K.P."/>
            <person name="Wolfe K.H."/>
        </authorList>
    </citation>
    <scope>NUCLEOTIDE SEQUENCE</scope>
    <source>
        <strain>Type strain:CBS 4309</strain>
    </source>
</reference>
<keyword evidence="10 12" id="KW-0449">Lipoprotein</keyword>
<comment type="subcellular location">
    <subcellularLocation>
        <location evidence="1">Cell envelope</location>
    </subcellularLocation>
    <subcellularLocation>
        <location evidence="12">Cell membrane</location>
        <topology evidence="12">Lipid-anchor</topology>
        <topology evidence="12">GPI-anchor</topology>
    </subcellularLocation>
    <subcellularLocation>
        <location evidence="2">Membrane</location>
        <topology evidence="2">Lipid-anchor</topology>
        <topology evidence="2">GPI-anchor</topology>
    </subcellularLocation>
</comment>
<keyword evidence="6 12" id="KW-0732">Signal</keyword>
<dbReference type="InterPro" id="IPR017853">
    <property type="entry name" value="GH"/>
</dbReference>
<evidence type="ECO:0000256" key="4">
    <source>
        <dbReference type="ARBA" id="ARBA00022622"/>
    </source>
</evidence>
<dbReference type="InterPro" id="IPR004886">
    <property type="entry name" value="Glucanosyltransferase"/>
</dbReference>
<dbReference type="GO" id="GO:0042124">
    <property type="term" value="F:1,3-beta-glucanosyltransferase activity"/>
    <property type="evidence" value="ECO:0007669"/>
    <property type="project" value="EnsemblFungi"/>
</dbReference>
<dbReference type="FunCoup" id="G0VD79">
    <property type="interactions" value="47"/>
</dbReference>
<dbReference type="Proteomes" id="UP000001640">
    <property type="component" value="Chromosome 3"/>
</dbReference>
<evidence type="ECO:0000256" key="5">
    <source>
        <dbReference type="ARBA" id="ARBA00022679"/>
    </source>
</evidence>
<dbReference type="GO" id="GO:0009277">
    <property type="term" value="C:fungal-type cell wall"/>
    <property type="evidence" value="ECO:0007669"/>
    <property type="project" value="EnsemblFungi"/>
</dbReference>
<comment type="similarity">
    <text evidence="3 12">Belongs to the glycosyl hydrolase 72 family.</text>
</comment>
<keyword evidence="9" id="KW-0325">Glycoprotein</keyword>
<dbReference type="GO" id="GO:0098552">
    <property type="term" value="C:side of membrane"/>
    <property type="evidence" value="ECO:0007669"/>
    <property type="project" value="UniProtKB-KW"/>
</dbReference>